<dbReference type="PROSITE" id="PS51292">
    <property type="entry name" value="ZF_RING_CH"/>
    <property type="match status" value="1"/>
</dbReference>
<dbReference type="SUPFAM" id="SSF49879">
    <property type="entry name" value="SMAD/FHA domain"/>
    <property type="match status" value="1"/>
</dbReference>
<evidence type="ECO:0000256" key="2">
    <source>
        <dbReference type="ARBA" id="ARBA00022771"/>
    </source>
</evidence>
<dbReference type="SMART" id="SM00240">
    <property type="entry name" value="FHA"/>
    <property type="match status" value="1"/>
</dbReference>
<dbReference type="Proteomes" id="UP000009168">
    <property type="component" value="Unassembled WGS sequence"/>
</dbReference>
<evidence type="ECO:0000259" key="5">
    <source>
        <dbReference type="PROSITE" id="PS51292"/>
    </source>
</evidence>
<feature type="domain" description="FHA" evidence="4">
    <location>
        <begin position="297"/>
        <end position="341"/>
    </location>
</feature>
<feature type="domain" description="RING-CH-type" evidence="5">
    <location>
        <begin position="164"/>
        <end position="240"/>
    </location>
</feature>
<accession>Q23VZ9</accession>
<protein>
    <submittedName>
        <fullName evidence="6">Zinc finger protein</fullName>
    </submittedName>
</protein>
<dbReference type="CDD" id="cd16495">
    <property type="entry name" value="RING_CH-C4HC3_MARCH"/>
    <property type="match status" value="1"/>
</dbReference>
<evidence type="ECO:0000259" key="4">
    <source>
        <dbReference type="PROSITE" id="PS50006"/>
    </source>
</evidence>
<dbReference type="PANTHER" id="PTHR46210:SF1">
    <property type="entry name" value="FHA DOMAIN-CONTAINING PROTEIN"/>
    <property type="match status" value="1"/>
</dbReference>
<organism evidence="6 7">
    <name type="scientific">Tetrahymena thermophila (strain SB210)</name>
    <dbReference type="NCBI Taxonomy" id="312017"/>
    <lineage>
        <taxon>Eukaryota</taxon>
        <taxon>Sar</taxon>
        <taxon>Alveolata</taxon>
        <taxon>Ciliophora</taxon>
        <taxon>Intramacronucleata</taxon>
        <taxon>Oligohymenophorea</taxon>
        <taxon>Hymenostomatida</taxon>
        <taxon>Tetrahymenina</taxon>
        <taxon>Tetrahymenidae</taxon>
        <taxon>Tetrahymena</taxon>
    </lineage>
</organism>
<name>Q23VZ9_TETTS</name>
<keyword evidence="7" id="KW-1185">Reference proteome</keyword>
<dbReference type="PROSITE" id="PS50006">
    <property type="entry name" value="FHA_DOMAIN"/>
    <property type="match status" value="1"/>
</dbReference>
<dbReference type="InterPro" id="IPR008984">
    <property type="entry name" value="SMAD_FHA_dom_sf"/>
</dbReference>
<dbReference type="GO" id="GO:0008270">
    <property type="term" value="F:zinc ion binding"/>
    <property type="evidence" value="ECO:0007669"/>
    <property type="project" value="UniProtKB-KW"/>
</dbReference>
<dbReference type="Pfam" id="PF12906">
    <property type="entry name" value="RINGv"/>
    <property type="match status" value="1"/>
</dbReference>
<dbReference type="SMART" id="SM00744">
    <property type="entry name" value="RINGv"/>
    <property type="match status" value="1"/>
</dbReference>
<dbReference type="KEGG" id="tet:TTHERM_00794320"/>
<dbReference type="Gene3D" id="2.60.200.20">
    <property type="match status" value="1"/>
</dbReference>
<dbReference type="HOGENOM" id="CLU_802898_0_0_1"/>
<dbReference type="AlphaFoldDB" id="Q23VZ9"/>
<keyword evidence="1" id="KW-0479">Metal-binding</keyword>
<dbReference type="RefSeq" id="XP_001020951.2">
    <property type="nucleotide sequence ID" value="XM_001020951.2"/>
</dbReference>
<dbReference type="EMBL" id="GG662609">
    <property type="protein sequence ID" value="EAS00706.2"/>
    <property type="molecule type" value="Genomic_DNA"/>
</dbReference>
<evidence type="ECO:0000256" key="1">
    <source>
        <dbReference type="ARBA" id="ARBA00022723"/>
    </source>
</evidence>
<dbReference type="CDD" id="cd00060">
    <property type="entry name" value="FHA"/>
    <property type="match status" value="1"/>
</dbReference>
<evidence type="ECO:0000256" key="3">
    <source>
        <dbReference type="ARBA" id="ARBA00022833"/>
    </source>
</evidence>
<dbReference type="InParanoid" id="Q23VZ9"/>
<dbReference type="SUPFAM" id="SSF57850">
    <property type="entry name" value="RING/U-box"/>
    <property type="match status" value="1"/>
</dbReference>
<proteinExistence type="predicted"/>
<evidence type="ECO:0000313" key="6">
    <source>
        <dbReference type="EMBL" id="EAS00706.2"/>
    </source>
</evidence>
<dbReference type="STRING" id="312017.Q23VZ9"/>
<dbReference type="InterPro" id="IPR013083">
    <property type="entry name" value="Znf_RING/FYVE/PHD"/>
</dbReference>
<dbReference type="Gene3D" id="3.30.40.10">
    <property type="entry name" value="Zinc/RING finger domain, C3HC4 (zinc finger)"/>
    <property type="match status" value="1"/>
</dbReference>
<dbReference type="eggNOG" id="ENOG502S1VU">
    <property type="taxonomic scope" value="Eukaryota"/>
</dbReference>
<dbReference type="Pfam" id="PF00498">
    <property type="entry name" value="FHA"/>
    <property type="match status" value="1"/>
</dbReference>
<dbReference type="OrthoDB" id="264354at2759"/>
<dbReference type="GeneID" id="7825508"/>
<dbReference type="InterPro" id="IPR000253">
    <property type="entry name" value="FHA_dom"/>
</dbReference>
<dbReference type="InterPro" id="IPR011016">
    <property type="entry name" value="Znf_RING-CH"/>
</dbReference>
<keyword evidence="3" id="KW-0862">Zinc</keyword>
<evidence type="ECO:0000313" key="7">
    <source>
        <dbReference type="Proteomes" id="UP000009168"/>
    </source>
</evidence>
<dbReference type="PANTHER" id="PTHR46210">
    <property type="entry name" value="FHA DOMAIN-CONTAINING PROTEIN"/>
    <property type="match status" value="1"/>
</dbReference>
<keyword evidence="2" id="KW-0863">Zinc-finger</keyword>
<sequence length="446" mass="51891">MGNSNSHKSNGYTGPYTLSIKALCWKQESHQLFDFESKDIIKKKIKVKKSGYLTRSQNNEISFSENYSQENESFLQIGHQQQKYTLQNESMDNKDQHGISDKSVWIIINTFKDNEQEKGFYELSADDYIKIGRVRLRIKEINPIGDFSQQEPEELLTYNSKNGTKPTEEIQCRICLGDTYIDDNPFIAPCSCTGSVQYIHLICLKIWLQNKLVIKQNDYYTEYQWKKLECELCKQPLKPYINHNGRVFSTFTIRNPACPYIILEKLQKDTNEPKSQIIVNFSTTAKENKPKKEKTLLKIGRGAQSHIRINDISVSREHAHLVLKNKKFYLKDENSKFGTLVLVREPIAFSVDWNKVSIQIGQTVLQLKLKKASSGFFSCNSQQPEEDLFEDLQQKKILNKYERDNSQNGLQPDNYRFEKSQTGQINDPFQVSTFHKINFNNTNKRV</sequence>
<reference evidence="7" key="1">
    <citation type="journal article" date="2006" name="PLoS Biol.">
        <title>Macronuclear genome sequence of the ciliate Tetrahymena thermophila, a model eukaryote.</title>
        <authorList>
            <person name="Eisen J.A."/>
            <person name="Coyne R.S."/>
            <person name="Wu M."/>
            <person name="Wu D."/>
            <person name="Thiagarajan M."/>
            <person name="Wortman J.R."/>
            <person name="Badger J.H."/>
            <person name="Ren Q."/>
            <person name="Amedeo P."/>
            <person name="Jones K.M."/>
            <person name="Tallon L.J."/>
            <person name="Delcher A.L."/>
            <person name="Salzberg S.L."/>
            <person name="Silva J.C."/>
            <person name="Haas B.J."/>
            <person name="Majoros W.H."/>
            <person name="Farzad M."/>
            <person name="Carlton J.M."/>
            <person name="Smith R.K. Jr."/>
            <person name="Garg J."/>
            <person name="Pearlman R.E."/>
            <person name="Karrer K.M."/>
            <person name="Sun L."/>
            <person name="Manning G."/>
            <person name="Elde N.C."/>
            <person name="Turkewitz A.P."/>
            <person name="Asai D.J."/>
            <person name="Wilkes D.E."/>
            <person name="Wang Y."/>
            <person name="Cai H."/>
            <person name="Collins K."/>
            <person name="Stewart B.A."/>
            <person name="Lee S.R."/>
            <person name="Wilamowska K."/>
            <person name="Weinberg Z."/>
            <person name="Ruzzo W.L."/>
            <person name="Wloga D."/>
            <person name="Gaertig J."/>
            <person name="Frankel J."/>
            <person name="Tsao C.-C."/>
            <person name="Gorovsky M.A."/>
            <person name="Keeling P.J."/>
            <person name="Waller R.F."/>
            <person name="Patron N.J."/>
            <person name="Cherry J.M."/>
            <person name="Stover N.A."/>
            <person name="Krieger C.J."/>
            <person name="del Toro C."/>
            <person name="Ryder H.F."/>
            <person name="Williamson S.C."/>
            <person name="Barbeau R.A."/>
            <person name="Hamilton E.P."/>
            <person name="Orias E."/>
        </authorList>
    </citation>
    <scope>NUCLEOTIDE SEQUENCE [LARGE SCALE GENOMIC DNA]</scope>
    <source>
        <strain evidence="7">SB210</strain>
    </source>
</reference>
<gene>
    <name evidence="6" type="ORF">TTHERM_00794320</name>
</gene>